<evidence type="ECO:0000313" key="2">
    <source>
        <dbReference type="Proteomes" id="UP000317650"/>
    </source>
</evidence>
<dbReference type="AlphaFoldDB" id="A0A4V4H2I2"/>
<dbReference type="Proteomes" id="UP000317650">
    <property type="component" value="Chromosome 2"/>
</dbReference>
<keyword evidence="2" id="KW-1185">Reference proteome</keyword>
<sequence>MVEIGAEHAGNVRPTVDVGTFLFCATDCYFDEHDDCLFDYRKTTRNLLRNDIGKVSELIAIVVAGDLECLVDIFEGRAR</sequence>
<name>A0A4V4H2I2_MUSBA</name>
<proteinExistence type="predicted"/>
<gene>
    <name evidence="1" type="ORF">C4D60_Mb02t07450</name>
</gene>
<comment type="caution">
    <text evidence="1">The sequence shown here is derived from an EMBL/GenBank/DDBJ whole genome shotgun (WGS) entry which is preliminary data.</text>
</comment>
<evidence type="ECO:0000313" key="1">
    <source>
        <dbReference type="EMBL" id="THU44446.1"/>
    </source>
</evidence>
<dbReference type="EMBL" id="PYDT01000011">
    <property type="protein sequence ID" value="THU44446.1"/>
    <property type="molecule type" value="Genomic_DNA"/>
</dbReference>
<protein>
    <submittedName>
        <fullName evidence="1">Uncharacterized protein</fullName>
    </submittedName>
</protein>
<accession>A0A4V4H2I2</accession>
<organism evidence="1 2">
    <name type="scientific">Musa balbisiana</name>
    <name type="common">Banana</name>
    <dbReference type="NCBI Taxonomy" id="52838"/>
    <lineage>
        <taxon>Eukaryota</taxon>
        <taxon>Viridiplantae</taxon>
        <taxon>Streptophyta</taxon>
        <taxon>Embryophyta</taxon>
        <taxon>Tracheophyta</taxon>
        <taxon>Spermatophyta</taxon>
        <taxon>Magnoliopsida</taxon>
        <taxon>Liliopsida</taxon>
        <taxon>Zingiberales</taxon>
        <taxon>Musaceae</taxon>
        <taxon>Musa</taxon>
    </lineage>
</organism>
<reference evidence="1 2" key="1">
    <citation type="journal article" date="2019" name="Nat. Plants">
        <title>Genome sequencing of Musa balbisiana reveals subgenome evolution and function divergence in polyploid bananas.</title>
        <authorList>
            <person name="Yao X."/>
        </authorList>
    </citation>
    <scope>NUCLEOTIDE SEQUENCE [LARGE SCALE GENOMIC DNA]</scope>
    <source>
        <strain evidence="2">cv. DH-PKW</strain>
        <tissue evidence="1">Leaves</tissue>
    </source>
</reference>